<evidence type="ECO:0000313" key="1">
    <source>
        <dbReference type="EMBL" id="NIZ63540.1"/>
    </source>
</evidence>
<sequence length="152" mass="16779">MGWAAVYDDVTGNLRSSGTTDKTPEEFLEERNLRREAGETVPYCTLKLFPAPPDPTLGWNPVTLDWDVPAPVPAVVWTASEFMLLFTPAERIAIRNAQATDAIVFDFFDMVKVTQTIRADHSMVGQGLGYLQSQDLLTAPRVAAILNNEVPV</sequence>
<comment type="caution">
    <text evidence="1">The sequence shown here is derived from an EMBL/GenBank/DDBJ whole genome shotgun (WGS) entry which is preliminary data.</text>
</comment>
<proteinExistence type="predicted"/>
<keyword evidence="2" id="KW-1185">Reference proteome</keyword>
<accession>A0ABX0WGP8</accession>
<gene>
    <name evidence="1" type="ORF">DL239_21540</name>
</gene>
<dbReference type="RefSeq" id="WP_167686114.1">
    <property type="nucleotide sequence ID" value="NZ_QHLQ01000074.1"/>
</dbReference>
<organism evidence="1 2">
    <name type="scientific">Parasedimentitalea denitrificans</name>
    <dbReference type="NCBI Taxonomy" id="2211118"/>
    <lineage>
        <taxon>Bacteria</taxon>
        <taxon>Pseudomonadati</taxon>
        <taxon>Pseudomonadota</taxon>
        <taxon>Alphaproteobacteria</taxon>
        <taxon>Rhodobacterales</taxon>
        <taxon>Paracoccaceae</taxon>
        <taxon>Parasedimentitalea</taxon>
    </lineage>
</organism>
<dbReference type="EMBL" id="QHLQ01000074">
    <property type="protein sequence ID" value="NIZ63540.1"/>
    <property type="molecule type" value="Genomic_DNA"/>
</dbReference>
<reference evidence="1 2" key="1">
    <citation type="submission" date="2018-05" db="EMBL/GenBank/DDBJ databases">
        <authorList>
            <person name="Zhang Y.-J."/>
        </authorList>
    </citation>
    <scope>NUCLEOTIDE SEQUENCE [LARGE SCALE GENOMIC DNA]</scope>
    <source>
        <strain evidence="1 2">CY04</strain>
    </source>
</reference>
<protein>
    <submittedName>
        <fullName evidence="1">Uncharacterized protein</fullName>
    </submittedName>
</protein>
<name>A0ABX0WGP8_9RHOB</name>
<dbReference type="Proteomes" id="UP001429564">
    <property type="component" value="Unassembled WGS sequence"/>
</dbReference>
<evidence type="ECO:0000313" key="2">
    <source>
        <dbReference type="Proteomes" id="UP001429564"/>
    </source>
</evidence>